<dbReference type="eggNOG" id="KOG4772">
    <property type="taxonomic scope" value="Eukaryota"/>
</dbReference>
<protein>
    <recommendedName>
        <fullName evidence="4">tRNA-splicing endonuclease subunit Sen54 N-terminal domain-containing protein</fullName>
    </recommendedName>
</protein>
<dbReference type="OMA" id="FNVWKPQ"/>
<dbReference type="GO" id="GO:0000213">
    <property type="term" value="F:tRNA-intron lyase activity"/>
    <property type="evidence" value="ECO:0007669"/>
    <property type="project" value="EnsemblFungi"/>
</dbReference>
<accession>G0VBG7</accession>
<dbReference type="Proteomes" id="UP000001640">
    <property type="component" value="Chromosome 2"/>
</dbReference>
<gene>
    <name evidence="5" type="primary">NCAS0B02090</name>
    <name evidence="5" type="ordered locus">NCAS_0B02090</name>
</gene>
<dbReference type="HOGENOM" id="CLU_028449_0_1_1"/>
<comment type="similarity">
    <text evidence="1">Belongs to the SEN54 family.</text>
</comment>
<dbReference type="KEGG" id="ncs:NCAS_0B02090"/>
<dbReference type="PANTHER" id="PTHR21027:SF1">
    <property type="entry name" value="TRNA-SPLICING ENDONUCLEASE SUBUNIT SEN54"/>
    <property type="match status" value="1"/>
</dbReference>
<keyword evidence="2" id="KW-0819">tRNA processing</keyword>
<organism evidence="5 6">
    <name type="scientific">Naumovozyma castellii</name>
    <name type="common">Yeast</name>
    <name type="synonym">Saccharomyces castellii</name>
    <dbReference type="NCBI Taxonomy" id="27288"/>
    <lineage>
        <taxon>Eukaryota</taxon>
        <taxon>Fungi</taxon>
        <taxon>Dikarya</taxon>
        <taxon>Ascomycota</taxon>
        <taxon>Saccharomycotina</taxon>
        <taxon>Saccharomycetes</taxon>
        <taxon>Saccharomycetales</taxon>
        <taxon>Saccharomycetaceae</taxon>
        <taxon>Naumovozyma</taxon>
    </lineage>
</organism>
<dbReference type="OrthoDB" id="408683at2759"/>
<sequence length="470" mass="54029">MSIAIPANIQISAGEDADLEDDEQTQDWSEIAKLSRTNEAIAVIPKRGEKDFEPDETNMQELLLYRAQKAMFDTLTNFIRGSIIKSQVKAYYIPETHLAYIPQPRGNFMNTMGRATSSGDFFLQFHEFVYLAERGTVTPFIKTEELDIPLSIQDLYVLFKDQNELDTFAIYAHLKRLGFIVTSADDTSYDTTSFYAPSSVCSKRSHLQLLYNALTGSLAQQKISLHNRWFFSPWNFYFQKYTSSPQLYRGLNTLIPSTNIPKTVIDLRGTFRDTVQNENTDLKINFNVWKPQTNYKKKSPGLPDYQVVIYNKNDPSSHFPTYSEIKGIFNSLDYKFEFLQEGMDWDASTYTNGIKRSEYLTSLKSKAKQKKSSDNPMNKNVKTRRPASSFSPQVQQLRRLRNGFRTFLLAIMDDGIISFVKISEADFGSENVWHSPMLHKVRKSPFNRNKKNGKNVEGPQKFSASTIEKK</sequence>
<dbReference type="EMBL" id="HE576753">
    <property type="protein sequence ID" value="CCC68293.1"/>
    <property type="molecule type" value="Genomic_DNA"/>
</dbReference>
<proteinExistence type="inferred from homology"/>
<evidence type="ECO:0000259" key="4">
    <source>
        <dbReference type="Pfam" id="PF12928"/>
    </source>
</evidence>
<dbReference type="AlphaFoldDB" id="G0VBG7"/>
<evidence type="ECO:0000256" key="3">
    <source>
        <dbReference type="SAM" id="MobiDB-lite"/>
    </source>
</evidence>
<keyword evidence="6" id="KW-1185">Reference proteome</keyword>
<dbReference type="InParanoid" id="G0VBG7"/>
<name>G0VBG7_NAUCA</name>
<evidence type="ECO:0000256" key="2">
    <source>
        <dbReference type="ARBA" id="ARBA00022694"/>
    </source>
</evidence>
<dbReference type="InterPro" id="IPR024337">
    <property type="entry name" value="tRNA_splic_suSen54"/>
</dbReference>
<dbReference type="GO" id="GO:0000379">
    <property type="term" value="P:tRNA-type intron splice site recognition and cleavage"/>
    <property type="evidence" value="ECO:0007669"/>
    <property type="project" value="EnsemblFungi"/>
</dbReference>
<dbReference type="GeneID" id="96901853"/>
<evidence type="ECO:0000256" key="1">
    <source>
        <dbReference type="ARBA" id="ARBA00005736"/>
    </source>
</evidence>
<feature type="region of interest" description="Disordered" evidence="3">
    <location>
        <begin position="364"/>
        <end position="394"/>
    </location>
</feature>
<feature type="compositionally biased region" description="Polar residues" evidence="3">
    <location>
        <begin position="374"/>
        <end position="394"/>
    </location>
</feature>
<evidence type="ECO:0000313" key="6">
    <source>
        <dbReference type="Proteomes" id="UP000001640"/>
    </source>
</evidence>
<dbReference type="RefSeq" id="XP_003674667.1">
    <property type="nucleotide sequence ID" value="XM_003674619.1"/>
</dbReference>
<dbReference type="GO" id="GO:0000214">
    <property type="term" value="C:tRNA-intron endonuclease complex"/>
    <property type="evidence" value="ECO:0007669"/>
    <property type="project" value="EnsemblFungi"/>
</dbReference>
<feature type="domain" description="tRNA-splicing endonuclease subunit Sen54 N-terminal" evidence="4">
    <location>
        <begin position="72"/>
        <end position="140"/>
    </location>
</feature>
<dbReference type="InterPro" id="IPR024336">
    <property type="entry name" value="tRNA_splic_suSen54_N"/>
</dbReference>
<feature type="region of interest" description="Disordered" evidence="3">
    <location>
        <begin position="443"/>
        <end position="470"/>
    </location>
</feature>
<dbReference type="STRING" id="1064592.G0VBG7"/>
<dbReference type="Pfam" id="PF12928">
    <property type="entry name" value="tRNA_int_end_N2"/>
    <property type="match status" value="1"/>
</dbReference>
<evidence type="ECO:0000313" key="5">
    <source>
        <dbReference type="EMBL" id="CCC68293.1"/>
    </source>
</evidence>
<dbReference type="GO" id="GO:0005741">
    <property type="term" value="C:mitochondrial outer membrane"/>
    <property type="evidence" value="ECO:0007669"/>
    <property type="project" value="EnsemblFungi"/>
</dbReference>
<reference evidence="5 6" key="1">
    <citation type="journal article" date="2011" name="Proc. Natl. Acad. Sci. U.S.A.">
        <title>Evolutionary erosion of yeast sex chromosomes by mating-type switching accidents.</title>
        <authorList>
            <person name="Gordon J.L."/>
            <person name="Armisen D."/>
            <person name="Proux-Wera E."/>
            <person name="Oheigeartaigh S.S."/>
            <person name="Byrne K.P."/>
            <person name="Wolfe K.H."/>
        </authorList>
    </citation>
    <scope>NUCLEOTIDE SEQUENCE [LARGE SCALE GENOMIC DNA]</scope>
    <source>
        <strain evidence="6">ATCC 76901 / BCRC 22586 / CBS 4309 / NBRC 1992 / NRRL Y-12630</strain>
    </source>
</reference>
<dbReference type="FunCoup" id="G0VBG7">
    <property type="interactions" value="83"/>
</dbReference>
<feature type="compositionally biased region" description="Basic residues" evidence="3">
    <location>
        <begin position="443"/>
        <end position="453"/>
    </location>
</feature>
<reference key="2">
    <citation type="submission" date="2011-08" db="EMBL/GenBank/DDBJ databases">
        <title>Genome sequence of Naumovozyma castellii.</title>
        <authorList>
            <person name="Gordon J.L."/>
            <person name="Armisen D."/>
            <person name="Proux-Wera E."/>
            <person name="OhEigeartaigh S.S."/>
            <person name="Byrne K.P."/>
            <person name="Wolfe K.H."/>
        </authorList>
    </citation>
    <scope>NUCLEOTIDE SEQUENCE</scope>
    <source>
        <strain>Type strain:CBS 4309</strain>
    </source>
</reference>
<dbReference type="PANTHER" id="PTHR21027">
    <property type="entry name" value="TRNA-SPLICING ENDONUCLEASE SUBUNIT SEN54"/>
    <property type="match status" value="1"/>
</dbReference>